<dbReference type="AlphaFoldDB" id="A0A0E0GY25"/>
<reference evidence="2" key="2">
    <citation type="submission" date="2018-04" db="EMBL/GenBank/DDBJ databases">
        <title>OnivRS2 (Oryza nivara Reference Sequence Version 2).</title>
        <authorList>
            <person name="Zhang J."/>
            <person name="Kudrna D."/>
            <person name="Lee S."/>
            <person name="Talag J."/>
            <person name="Rajasekar S."/>
            <person name="Welchert J."/>
            <person name="Hsing Y.-I."/>
            <person name="Wing R.A."/>
        </authorList>
    </citation>
    <scope>NUCLEOTIDE SEQUENCE [LARGE SCALE GENOMIC DNA]</scope>
    <source>
        <strain evidence="2">SL10</strain>
    </source>
</reference>
<keyword evidence="3" id="KW-1185">Reference proteome</keyword>
<organism evidence="2">
    <name type="scientific">Oryza nivara</name>
    <name type="common">Indian wild rice</name>
    <name type="synonym">Oryza sativa f. spontanea</name>
    <dbReference type="NCBI Taxonomy" id="4536"/>
    <lineage>
        <taxon>Eukaryota</taxon>
        <taxon>Viridiplantae</taxon>
        <taxon>Streptophyta</taxon>
        <taxon>Embryophyta</taxon>
        <taxon>Tracheophyta</taxon>
        <taxon>Spermatophyta</taxon>
        <taxon>Magnoliopsida</taxon>
        <taxon>Liliopsida</taxon>
        <taxon>Poales</taxon>
        <taxon>Poaceae</taxon>
        <taxon>BOP clade</taxon>
        <taxon>Oryzoideae</taxon>
        <taxon>Oryzeae</taxon>
        <taxon>Oryzinae</taxon>
        <taxon>Oryza</taxon>
    </lineage>
</organism>
<reference evidence="2" key="1">
    <citation type="submission" date="2015-04" db="UniProtKB">
        <authorList>
            <consortium name="EnsemblPlants"/>
        </authorList>
    </citation>
    <scope>IDENTIFICATION</scope>
    <source>
        <strain evidence="2">SL10</strain>
    </source>
</reference>
<dbReference type="PANTHER" id="PTHR32212">
    <property type="entry name" value="CYCLIN-LIKE F-BOX"/>
    <property type="match status" value="1"/>
</dbReference>
<proteinExistence type="predicted"/>
<dbReference type="InterPro" id="IPR036047">
    <property type="entry name" value="F-box-like_dom_sf"/>
</dbReference>
<dbReference type="EnsemblPlants" id="ONIVA04G03290.1">
    <property type="protein sequence ID" value="ONIVA04G03290.1"/>
    <property type="gene ID" value="ONIVA04G03290"/>
</dbReference>
<name>A0A0E0GY25_ORYNI</name>
<dbReference type="Gene3D" id="1.20.1280.50">
    <property type="match status" value="1"/>
</dbReference>
<evidence type="ECO:0000259" key="1">
    <source>
        <dbReference type="Pfam" id="PF00646"/>
    </source>
</evidence>
<dbReference type="SUPFAM" id="SSF81383">
    <property type="entry name" value="F-box domain"/>
    <property type="match status" value="1"/>
</dbReference>
<feature type="domain" description="F-box" evidence="1">
    <location>
        <begin position="11"/>
        <end position="45"/>
    </location>
</feature>
<dbReference type="PANTHER" id="PTHR32212:SF234">
    <property type="entry name" value="F-BOX_LRR-REPEAT PROTEIN 13-LIKE"/>
    <property type="match status" value="1"/>
</dbReference>
<dbReference type="Pfam" id="PF00646">
    <property type="entry name" value="F-box"/>
    <property type="match status" value="1"/>
</dbReference>
<dbReference type="InterPro" id="IPR001810">
    <property type="entry name" value="F-box_dom"/>
</dbReference>
<dbReference type="Gramene" id="ONIVA04G03290.1">
    <property type="protein sequence ID" value="ONIVA04G03290.1"/>
    <property type="gene ID" value="ONIVA04G03290"/>
</dbReference>
<dbReference type="HOGENOM" id="CLU_2871545_0_0_1"/>
<evidence type="ECO:0000313" key="2">
    <source>
        <dbReference type="EnsemblPlants" id="ONIVA04G03290.1"/>
    </source>
</evidence>
<protein>
    <recommendedName>
        <fullName evidence="1">F-box domain-containing protein</fullName>
    </recommendedName>
</protein>
<dbReference type="Proteomes" id="UP000006591">
    <property type="component" value="Chromosome 4"/>
</dbReference>
<sequence length="64" mass="6839">MAAAAEGGDLFSGLPDEVLVKIISFLSFTGAARTASLSRRWRPLWLCSPTLNLNLVCSGISYGH</sequence>
<accession>A0A0E0GY25</accession>
<evidence type="ECO:0000313" key="3">
    <source>
        <dbReference type="Proteomes" id="UP000006591"/>
    </source>
</evidence>